<dbReference type="Pfam" id="PF00348">
    <property type="entry name" value="polyprenyl_synt"/>
    <property type="match status" value="1"/>
</dbReference>
<dbReference type="KEGG" id="trz:GWP43_06470"/>
<accession>A0A6P1Y0T7</accession>
<dbReference type="Gene3D" id="1.10.600.10">
    <property type="entry name" value="Farnesyl Diphosphate Synthase"/>
    <property type="match status" value="1"/>
</dbReference>
<dbReference type="SFLD" id="SFLDS00005">
    <property type="entry name" value="Isoprenoid_Synthase_Type_I"/>
    <property type="match status" value="1"/>
</dbReference>
<evidence type="ECO:0000256" key="3">
    <source>
        <dbReference type="RuleBase" id="RU004466"/>
    </source>
</evidence>
<keyword evidence="3" id="KW-0808">Transferase</keyword>
<keyword evidence="1" id="KW-0479">Metal-binding</keyword>
<name>A0A6P1Y0T7_9SPIR</name>
<comment type="similarity">
    <text evidence="3">Belongs to the FPP/GGPP synthase family.</text>
</comment>
<evidence type="ECO:0000256" key="2">
    <source>
        <dbReference type="ARBA" id="ARBA00022842"/>
    </source>
</evidence>
<dbReference type="GO" id="GO:0008299">
    <property type="term" value="P:isoprenoid biosynthetic process"/>
    <property type="evidence" value="ECO:0007669"/>
    <property type="project" value="InterPro"/>
</dbReference>
<dbReference type="AlphaFoldDB" id="A0A6P1Y0T7"/>
<dbReference type="SUPFAM" id="SSF48576">
    <property type="entry name" value="Terpenoid synthases"/>
    <property type="match status" value="1"/>
</dbReference>
<evidence type="ECO:0000256" key="1">
    <source>
        <dbReference type="ARBA" id="ARBA00022723"/>
    </source>
</evidence>
<dbReference type="Proteomes" id="UP000464374">
    <property type="component" value="Chromosome"/>
</dbReference>
<organism evidence="4 5">
    <name type="scientific">Treponema vincentii</name>
    <dbReference type="NCBI Taxonomy" id="69710"/>
    <lineage>
        <taxon>Bacteria</taxon>
        <taxon>Pseudomonadati</taxon>
        <taxon>Spirochaetota</taxon>
        <taxon>Spirochaetia</taxon>
        <taxon>Spirochaetales</taxon>
        <taxon>Treponemataceae</taxon>
        <taxon>Treponema</taxon>
    </lineage>
</organism>
<reference evidence="4 5" key="1">
    <citation type="submission" date="2020-01" db="EMBL/GenBank/DDBJ databases">
        <title>Complete genome sequence of a human oral phylogroup 1 Treponema sp. strain ATCC 700766, originally isolated from periodontitis dental plaque.</title>
        <authorList>
            <person name="Chan Y."/>
            <person name="Huo Y.-B."/>
            <person name="Yu X.-L."/>
            <person name="Zeng H."/>
            <person name="Leung W.-K."/>
            <person name="Watt R.M."/>
        </authorList>
    </citation>
    <scope>NUCLEOTIDE SEQUENCE [LARGE SCALE GENOMIC DNA]</scope>
    <source>
        <strain evidence="4 5">OMZ 804</strain>
    </source>
</reference>
<proteinExistence type="inferred from homology"/>
<dbReference type="RefSeq" id="WP_162663475.1">
    <property type="nucleotide sequence ID" value="NZ_CP048020.1"/>
</dbReference>
<dbReference type="EMBL" id="CP048020">
    <property type="protein sequence ID" value="QHX43144.1"/>
    <property type="molecule type" value="Genomic_DNA"/>
</dbReference>
<dbReference type="SFLD" id="SFLDG01017">
    <property type="entry name" value="Polyprenyl_Transferase_Like"/>
    <property type="match status" value="1"/>
</dbReference>
<keyword evidence="2" id="KW-0460">Magnesium</keyword>
<dbReference type="PROSITE" id="PS00723">
    <property type="entry name" value="POLYPRENYL_SYNTHASE_1"/>
    <property type="match status" value="1"/>
</dbReference>
<dbReference type="InterPro" id="IPR000092">
    <property type="entry name" value="Polyprenyl_synt"/>
</dbReference>
<dbReference type="GO" id="GO:0004659">
    <property type="term" value="F:prenyltransferase activity"/>
    <property type="evidence" value="ECO:0007669"/>
    <property type="project" value="InterPro"/>
</dbReference>
<evidence type="ECO:0000313" key="4">
    <source>
        <dbReference type="EMBL" id="QHX43144.1"/>
    </source>
</evidence>
<dbReference type="InterPro" id="IPR033749">
    <property type="entry name" value="Polyprenyl_synt_CS"/>
</dbReference>
<dbReference type="GO" id="GO:0046872">
    <property type="term" value="F:metal ion binding"/>
    <property type="evidence" value="ECO:0007669"/>
    <property type="project" value="UniProtKB-KW"/>
</dbReference>
<gene>
    <name evidence="4" type="ORF">GWP43_06470</name>
</gene>
<dbReference type="CDD" id="cd00685">
    <property type="entry name" value="Trans_IPPS_HT"/>
    <property type="match status" value="1"/>
</dbReference>
<sequence length="336" mass="36401">MNDEFKQRLEKIEGALRTAFLPDVPESAAGQNPIALLSAPCASLVSGGGKRWRPLLAVLAYQLAGGSGDDIYTLAPLIEGIHTASLIHDDIEDNSELRRGKPAAHVAYGLDSALNSGSWLYFRALQSIEGYHAPADIKLDLYTAALTHIRALHEGQALDIHWHRTAGFFPSRQDYERMIRLKTGALAALAAYTGMRAAGKEHEESNVFAALFAEAGVGFQILDDVKNISTGNAGKKRGDDIVEGKKSMPVILHIEKHPEDAAALTAYFEQARREGIDSPAIEKAIALLSSSDSIADAEAQGKKTIDLALEQLAARYGNAAKEKFKRLFNLMQGKNL</sequence>
<dbReference type="PANTHER" id="PTHR12001">
    <property type="entry name" value="GERANYLGERANYL PYROPHOSPHATE SYNTHASE"/>
    <property type="match status" value="1"/>
</dbReference>
<dbReference type="InterPro" id="IPR008949">
    <property type="entry name" value="Isoprenoid_synthase_dom_sf"/>
</dbReference>
<evidence type="ECO:0000313" key="5">
    <source>
        <dbReference type="Proteomes" id="UP000464374"/>
    </source>
</evidence>
<protein>
    <submittedName>
        <fullName evidence="4">Polyprenyl synthetase family protein</fullName>
    </submittedName>
</protein>
<dbReference type="PANTHER" id="PTHR12001:SF44">
    <property type="entry name" value="GERANYLGERANYL PYROPHOSPHATE SYNTHASE"/>
    <property type="match status" value="1"/>
</dbReference>